<evidence type="ECO:0000256" key="10">
    <source>
        <dbReference type="PIRSR" id="PIRSR614732-1"/>
    </source>
</evidence>
<keyword evidence="5 9" id="KW-0665">Pyrimidine biosynthesis</keyword>
<sequence>MPIYGSRLLAGSATMRADFDLPETTLMSACQTPVIVALDFPTREAALRLADQLDPKLCRVKVGKELFTSCAADIVETLRNKGFEVFLDLKFHDIPNTTAMAVKAAAEMGVWMVNVHCSGGLRMMTACREVLEQRSGPQPLLIGVTVLTSMEREDLAGIGLDIDPQVQVLRLAALAEKAGMDGLVCSALEAQALKAAHPSLQLVTPGIRPAGSAQDDQRRILTPRQALDAGSDYLVIGRPISQAADPAKALAAVVAELA</sequence>
<dbReference type="Gene3D" id="3.20.20.70">
    <property type="entry name" value="Aldolase class I"/>
    <property type="match status" value="1"/>
</dbReference>
<feature type="binding site" evidence="9 11">
    <location>
        <position position="238"/>
    </location>
    <ligand>
        <name>substrate</name>
    </ligand>
</feature>
<evidence type="ECO:0000256" key="9">
    <source>
        <dbReference type="HAMAP-Rule" id="MF_01200"/>
    </source>
</evidence>
<dbReference type="PANTHER" id="PTHR32119:SF2">
    <property type="entry name" value="OROTIDINE 5'-PHOSPHATE DECARBOXYLASE"/>
    <property type="match status" value="1"/>
</dbReference>
<dbReference type="GO" id="GO:0005829">
    <property type="term" value="C:cytosol"/>
    <property type="evidence" value="ECO:0007669"/>
    <property type="project" value="TreeGrafter"/>
</dbReference>
<evidence type="ECO:0000256" key="3">
    <source>
        <dbReference type="ARBA" id="ARBA00011738"/>
    </source>
</evidence>
<dbReference type="InterPro" id="IPR014732">
    <property type="entry name" value="OMPdecase"/>
</dbReference>
<protein>
    <recommendedName>
        <fullName evidence="9">Orotidine 5'-phosphate decarboxylase</fullName>
        <ecNumber evidence="9">4.1.1.23</ecNumber>
    </recommendedName>
    <alternativeName>
        <fullName evidence="9">OMP decarboxylase</fullName>
        <shortName evidence="9">OMPDCase</shortName>
        <shortName evidence="9">OMPdecase</shortName>
    </alternativeName>
</protein>
<dbReference type="GO" id="GO:0004590">
    <property type="term" value="F:orotidine-5'-phosphate decarboxylase activity"/>
    <property type="evidence" value="ECO:0007669"/>
    <property type="project" value="UniProtKB-UniRule"/>
</dbReference>
<name>A0A0P9MGL2_PSESX</name>
<evidence type="ECO:0000256" key="8">
    <source>
        <dbReference type="ARBA" id="ARBA00061012"/>
    </source>
</evidence>
<feature type="active site" description="For OMPdecase activity" evidence="10">
    <location>
        <position position="93"/>
    </location>
</feature>
<feature type="binding site" evidence="9 11">
    <location>
        <position position="39"/>
    </location>
    <ligand>
        <name>substrate</name>
    </ligand>
</feature>
<feature type="binding site" evidence="9">
    <location>
        <begin position="88"/>
        <end position="97"/>
    </location>
    <ligand>
        <name>substrate</name>
    </ligand>
</feature>
<dbReference type="PROSITE" id="PS00156">
    <property type="entry name" value="OMPDECASE"/>
    <property type="match status" value="1"/>
</dbReference>
<evidence type="ECO:0000256" key="4">
    <source>
        <dbReference type="ARBA" id="ARBA00022793"/>
    </source>
</evidence>
<evidence type="ECO:0000256" key="1">
    <source>
        <dbReference type="ARBA" id="ARBA00002356"/>
    </source>
</evidence>
<feature type="active site" description="For OMPdecase activity" evidence="10">
    <location>
        <position position="88"/>
    </location>
</feature>
<proteinExistence type="inferred from homology"/>
<comment type="similarity">
    <text evidence="8 9">Belongs to the OMP decarboxylase family. Type 1 subfamily.</text>
</comment>
<dbReference type="PANTHER" id="PTHR32119">
    <property type="entry name" value="OROTIDINE 5'-PHOSPHATE DECARBOXYLASE"/>
    <property type="match status" value="1"/>
</dbReference>
<keyword evidence="4 9" id="KW-0210">Decarboxylase</keyword>
<dbReference type="HAMAP" id="MF_01200_B">
    <property type="entry name" value="OMPdecase_type1_B"/>
    <property type="match status" value="1"/>
</dbReference>
<dbReference type="Proteomes" id="UP000050381">
    <property type="component" value="Unassembled WGS sequence"/>
</dbReference>
<feature type="binding site" evidence="9 11">
    <location>
        <position position="217"/>
    </location>
    <ligand>
        <name>substrate</name>
    </ligand>
</feature>
<dbReference type="InterPro" id="IPR018089">
    <property type="entry name" value="OMPdecase_AS"/>
</dbReference>
<evidence type="ECO:0000256" key="5">
    <source>
        <dbReference type="ARBA" id="ARBA00022975"/>
    </source>
</evidence>
<feature type="binding site" evidence="9 11">
    <location>
        <position position="61"/>
    </location>
    <ligand>
        <name>substrate</name>
    </ligand>
</feature>
<dbReference type="EMBL" id="LJQD01000478">
    <property type="protein sequence ID" value="KPW90859.1"/>
    <property type="molecule type" value="Genomic_DNA"/>
</dbReference>
<dbReference type="GO" id="GO:0006207">
    <property type="term" value="P:'de novo' pyrimidine nucleobase biosynthetic process"/>
    <property type="evidence" value="ECO:0007669"/>
    <property type="project" value="InterPro"/>
</dbReference>
<dbReference type="GO" id="GO:0044205">
    <property type="term" value="P:'de novo' UMP biosynthetic process"/>
    <property type="evidence" value="ECO:0007669"/>
    <property type="project" value="UniProtKB-UniRule"/>
</dbReference>
<feature type="binding site" evidence="9 11">
    <location>
        <position position="148"/>
    </location>
    <ligand>
        <name>substrate</name>
    </ligand>
</feature>
<dbReference type="InterPro" id="IPR013785">
    <property type="entry name" value="Aldolase_TIM"/>
</dbReference>
<dbReference type="InterPro" id="IPR001754">
    <property type="entry name" value="OMPdeCOase_dom"/>
</dbReference>
<reference evidence="14 15" key="1">
    <citation type="submission" date="2015-09" db="EMBL/GenBank/DDBJ databases">
        <title>Genome announcement of multiple Pseudomonas syringae strains.</title>
        <authorList>
            <person name="Thakur S."/>
            <person name="Wang P.W."/>
            <person name="Gong Y."/>
            <person name="Weir B.S."/>
            <person name="Guttman D.S."/>
        </authorList>
    </citation>
    <scope>NUCLEOTIDE SEQUENCE [LARGE SCALE GENOMIC DNA]</scope>
    <source>
        <strain evidence="14 15">ICMP9419</strain>
    </source>
</reference>
<feature type="active site" description="Proton donor" evidence="9">
    <location>
        <position position="90"/>
    </location>
</feature>
<feature type="binding site" evidence="9 11">
    <location>
        <position position="208"/>
    </location>
    <ligand>
        <name>substrate</name>
    </ligand>
</feature>
<dbReference type="NCBIfam" id="TIGR01740">
    <property type="entry name" value="pyrF"/>
    <property type="match status" value="1"/>
</dbReference>
<dbReference type="Pfam" id="PF00215">
    <property type="entry name" value="OMPdecase"/>
    <property type="match status" value="1"/>
</dbReference>
<comment type="pathway">
    <text evidence="2 9 12">Pyrimidine metabolism; UMP biosynthesis via de novo pathway; UMP from orotate: step 2/2.</text>
</comment>
<evidence type="ECO:0000256" key="12">
    <source>
        <dbReference type="RuleBase" id="RU000512"/>
    </source>
</evidence>
<evidence type="ECO:0000256" key="6">
    <source>
        <dbReference type="ARBA" id="ARBA00023239"/>
    </source>
</evidence>
<feature type="domain" description="Orotidine 5'-phosphate decarboxylase" evidence="13">
    <location>
        <begin position="33"/>
        <end position="253"/>
    </location>
</feature>
<evidence type="ECO:0000313" key="14">
    <source>
        <dbReference type="EMBL" id="KPW90859.1"/>
    </source>
</evidence>
<evidence type="ECO:0000313" key="15">
    <source>
        <dbReference type="Proteomes" id="UP000050381"/>
    </source>
</evidence>
<gene>
    <name evidence="9" type="primary">pyrF</name>
    <name evidence="14" type="ORF">ALO79_02039</name>
</gene>
<feature type="active site" description="For OMPdecase activity" evidence="10">
    <location>
        <position position="90"/>
    </location>
</feature>
<comment type="caution">
    <text evidence="14">The sequence shown here is derived from an EMBL/GenBank/DDBJ whole genome shotgun (WGS) entry which is preliminary data.</text>
</comment>
<feature type="binding site" evidence="9 11">
    <location>
        <position position="237"/>
    </location>
    <ligand>
        <name>substrate</name>
    </ligand>
</feature>
<evidence type="ECO:0000259" key="13">
    <source>
        <dbReference type="SMART" id="SM00934"/>
    </source>
</evidence>
<evidence type="ECO:0000256" key="7">
    <source>
        <dbReference type="ARBA" id="ARBA00049157"/>
    </source>
</evidence>
<dbReference type="SMART" id="SM00934">
    <property type="entry name" value="OMPdecase"/>
    <property type="match status" value="1"/>
</dbReference>
<comment type="function">
    <text evidence="1 9">Catalyzes the decarboxylation of orotidine 5'-monophosphate (OMP) to uridine 5'-monophosphate (UMP).</text>
</comment>
<dbReference type="EC" id="4.1.1.23" evidence="9"/>
<dbReference type="AlphaFoldDB" id="A0A0P9MGL2"/>
<organism evidence="14 15">
    <name type="scientific">Pseudomonas syringae pv. castaneae</name>
    <dbReference type="NCBI Taxonomy" id="264450"/>
    <lineage>
        <taxon>Bacteria</taxon>
        <taxon>Pseudomonadati</taxon>
        <taxon>Pseudomonadota</taxon>
        <taxon>Gammaproteobacteria</taxon>
        <taxon>Pseudomonadales</taxon>
        <taxon>Pseudomonadaceae</taxon>
        <taxon>Pseudomonas</taxon>
        <taxon>Pseudomonas syringae</taxon>
    </lineage>
</organism>
<keyword evidence="6 9" id="KW-0456">Lyase</keyword>
<dbReference type="SUPFAM" id="SSF51366">
    <property type="entry name" value="Ribulose-phoshate binding barrel"/>
    <property type="match status" value="1"/>
</dbReference>
<dbReference type="NCBIfam" id="NF001273">
    <property type="entry name" value="PRK00230.1"/>
    <property type="match status" value="1"/>
</dbReference>
<comment type="subunit">
    <text evidence="3 9">Homodimer.</text>
</comment>
<evidence type="ECO:0000256" key="2">
    <source>
        <dbReference type="ARBA" id="ARBA00004861"/>
    </source>
</evidence>
<accession>A0A0P9MGL2</accession>
<dbReference type="FunFam" id="3.20.20.70:FF:000015">
    <property type="entry name" value="Orotidine 5'-phosphate decarboxylase"/>
    <property type="match status" value="1"/>
</dbReference>
<dbReference type="CDD" id="cd04725">
    <property type="entry name" value="OMP_decarboxylase_like"/>
    <property type="match status" value="1"/>
</dbReference>
<evidence type="ECO:0000256" key="11">
    <source>
        <dbReference type="PIRSR" id="PIRSR614732-2"/>
    </source>
</evidence>
<comment type="catalytic activity">
    <reaction evidence="7 9 12">
        <text>orotidine 5'-phosphate + H(+) = UMP + CO2</text>
        <dbReference type="Rhea" id="RHEA:11596"/>
        <dbReference type="ChEBI" id="CHEBI:15378"/>
        <dbReference type="ChEBI" id="CHEBI:16526"/>
        <dbReference type="ChEBI" id="CHEBI:57538"/>
        <dbReference type="ChEBI" id="CHEBI:57865"/>
        <dbReference type="EC" id="4.1.1.23"/>
    </reaction>
</comment>
<dbReference type="UniPathway" id="UPA00070">
    <property type="reaction ID" value="UER00120"/>
</dbReference>
<dbReference type="InterPro" id="IPR047596">
    <property type="entry name" value="OMPdecase_bac"/>
</dbReference>
<dbReference type="PATRIC" id="fig|264450.4.peg.2461"/>
<dbReference type="InterPro" id="IPR011060">
    <property type="entry name" value="RibuloseP-bd_barrel"/>
</dbReference>